<feature type="compositionally biased region" description="Polar residues" evidence="1">
    <location>
        <begin position="1993"/>
        <end position="2005"/>
    </location>
</feature>
<evidence type="ECO:0000313" key="3">
    <source>
        <dbReference type="EMBL" id="KAK0176328.1"/>
    </source>
</evidence>
<organism evidence="3 4">
    <name type="scientific">Microctonus aethiopoides</name>
    <dbReference type="NCBI Taxonomy" id="144406"/>
    <lineage>
        <taxon>Eukaryota</taxon>
        <taxon>Metazoa</taxon>
        <taxon>Ecdysozoa</taxon>
        <taxon>Arthropoda</taxon>
        <taxon>Hexapoda</taxon>
        <taxon>Insecta</taxon>
        <taxon>Pterygota</taxon>
        <taxon>Neoptera</taxon>
        <taxon>Endopterygota</taxon>
        <taxon>Hymenoptera</taxon>
        <taxon>Apocrita</taxon>
        <taxon>Ichneumonoidea</taxon>
        <taxon>Braconidae</taxon>
        <taxon>Euphorinae</taxon>
        <taxon>Microctonus</taxon>
    </lineage>
</organism>
<feature type="compositionally biased region" description="Low complexity" evidence="1">
    <location>
        <begin position="871"/>
        <end position="882"/>
    </location>
</feature>
<feature type="compositionally biased region" description="Low complexity" evidence="1">
    <location>
        <begin position="2047"/>
        <end position="2060"/>
    </location>
</feature>
<evidence type="ECO:0000313" key="4">
    <source>
        <dbReference type="Proteomes" id="UP001168990"/>
    </source>
</evidence>
<dbReference type="SMART" id="SM00225">
    <property type="entry name" value="BTB"/>
    <property type="match status" value="1"/>
</dbReference>
<feature type="compositionally biased region" description="Low complexity" evidence="1">
    <location>
        <begin position="2098"/>
        <end position="2108"/>
    </location>
</feature>
<feature type="region of interest" description="Disordered" evidence="1">
    <location>
        <begin position="1243"/>
        <end position="1300"/>
    </location>
</feature>
<proteinExistence type="predicted"/>
<gene>
    <name evidence="3" type="ORF">PV328_000475</name>
</gene>
<dbReference type="SUPFAM" id="SSF54695">
    <property type="entry name" value="POZ domain"/>
    <property type="match status" value="1"/>
</dbReference>
<feature type="domain" description="BTB" evidence="2">
    <location>
        <begin position="1417"/>
        <end position="1484"/>
    </location>
</feature>
<dbReference type="Gene3D" id="3.30.710.10">
    <property type="entry name" value="Potassium Channel Kv1.1, Chain A"/>
    <property type="match status" value="1"/>
</dbReference>
<feature type="region of interest" description="Disordered" evidence="1">
    <location>
        <begin position="909"/>
        <end position="929"/>
    </location>
</feature>
<feature type="compositionally biased region" description="Low complexity" evidence="1">
    <location>
        <begin position="1174"/>
        <end position="1185"/>
    </location>
</feature>
<feature type="compositionally biased region" description="Basic and acidic residues" evidence="1">
    <location>
        <begin position="1276"/>
        <end position="1295"/>
    </location>
</feature>
<reference evidence="3" key="1">
    <citation type="journal article" date="2023" name="bioRxiv">
        <title>Scaffold-level genome assemblies of two parasitoid biocontrol wasps reveal the parthenogenesis mechanism and an associated novel virus.</title>
        <authorList>
            <person name="Inwood S."/>
            <person name="Skelly J."/>
            <person name="Guhlin J."/>
            <person name="Harrop T."/>
            <person name="Goldson S."/>
            <person name="Dearden P."/>
        </authorList>
    </citation>
    <scope>NUCLEOTIDE SEQUENCE</scope>
    <source>
        <strain evidence="3">Irish</strain>
        <tissue evidence="3">Whole body</tissue>
    </source>
</reference>
<feature type="compositionally biased region" description="Low complexity" evidence="1">
    <location>
        <begin position="1371"/>
        <end position="1380"/>
    </location>
</feature>
<feature type="compositionally biased region" description="Polar residues" evidence="1">
    <location>
        <begin position="2024"/>
        <end position="2033"/>
    </location>
</feature>
<dbReference type="PROSITE" id="PS50097">
    <property type="entry name" value="BTB"/>
    <property type="match status" value="1"/>
</dbReference>
<dbReference type="CDD" id="cd18286">
    <property type="entry name" value="BTB2_POZ_BTBD8"/>
    <property type="match status" value="1"/>
</dbReference>
<keyword evidence="4" id="KW-1185">Reference proteome</keyword>
<reference evidence="3" key="2">
    <citation type="submission" date="2023-03" db="EMBL/GenBank/DDBJ databases">
        <authorList>
            <person name="Inwood S.N."/>
            <person name="Skelly J.G."/>
            <person name="Guhlin J."/>
            <person name="Harrop T.W.R."/>
            <person name="Goldson S.G."/>
            <person name="Dearden P.K."/>
        </authorList>
    </citation>
    <scope>NUCLEOTIDE SEQUENCE</scope>
    <source>
        <strain evidence="3">Irish</strain>
        <tissue evidence="3">Whole body</tissue>
    </source>
</reference>
<protein>
    <recommendedName>
        <fullName evidence="2">BTB domain-containing protein</fullName>
    </recommendedName>
</protein>
<feature type="region of interest" description="Disordered" evidence="1">
    <location>
        <begin position="864"/>
        <end position="892"/>
    </location>
</feature>
<feature type="compositionally biased region" description="Polar residues" evidence="1">
    <location>
        <begin position="192"/>
        <end position="221"/>
    </location>
</feature>
<feature type="compositionally biased region" description="Basic and acidic residues" evidence="1">
    <location>
        <begin position="909"/>
        <end position="921"/>
    </location>
</feature>
<comment type="caution">
    <text evidence="3">The sequence shown here is derived from an EMBL/GenBank/DDBJ whole genome shotgun (WGS) entry which is preliminary data.</text>
</comment>
<feature type="region of interest" description="Disordered" evidence="1">
    <location>
        <begin position="1371"/>
        <end position="1396"/>
    </location>
</feature>
<dbReference type="PANTHER" id="PTHR22427">
    <property type="entry name" value="GH15728P"/>
    <property type="match status" value="1"/>
</dbReference>
<feature type="compositionally biased region" description="Low complexity" evidence="1">
    <location>
        <begin position="813"/>
        <end position="828"/>
    </location>
</feature>
<feature type="region of interest" description="Disordered" evidence="1">
    <location>
        <begin position="182"/>
        <end position="225"/>
    </location>
</feature>
<feature type="compositionally biased region" description="Low complexity" evidence="1">
    <location>
        <begin position="1879"/>
        <end position="1888"/>
    </location>
</feature>
<dbReference type="CDD" id="cd18490">
    <property type="entry name" value="BACK_BTBD8"/>
    <property type="match status" value="1"/>
</dbReference>
<feature type="compositionally biased region" description="Basic and acidic residues" evidence="1">
    <location>
        <begin position="1143"/>
        <end position="1170"/>
    </location>
</feature>
<feature type="region of interest" description="Disordered" evidence="1">
    <location>
        <begin position="948"/>
        <end position="989"/>
    </location>
</feature>
<evidence type="ECO:0000259" key="2">
    <source>
        <dbReference type="PROSITE" id="PS50097"/>
    </source>
</evidence>
<feature type="region of interest" description="Disordered" evidence="1">
    <location>
        <begin position="1878"/>
        <end position="1897"/>
    </location>
</feature>
<dbReference type="InterPro" id="IPR043225">
    <property type="entry name" value="BACK_BTBD8"/>
</dbReference>
<dbReference type="InterPro" id="IPR011333">
    <property type="entry name" value="SKP1/BTB/POZ_sf"/>
</dbReference>
<feature type="region of interest" description="Disordered" evidence="1">
    <location>
        <begin position="1993"/>
        <end position="2062"/>
    </location>
</feature>
<feature type="compositionally biased region" description="Basic and acidic residues" evidence="1">
    <location>
        <begin position="948"/>
        <end position="974"/>
    </location>
</feature>
<dbReference type="InterPro" id="IPR000210">
    <property type="entry name" value="BTB/POZ_dom"/>
</dbReference>
<feature type="region of interest" description="Disordered" evidence="1">
    <location>
        <begin position="1133"/>
        <end position="1201"/>
    </location>
</feature>
<dbReference type="Pfam" id="PF26017">
    <property type="entry name" value="BACK_BTBD8"/>
    <property type="match status" value="1"/>
</dbReference>
<name>A0AA39FV84_9HYME</name>
<dbReference type="PANTHER" id="PTHR22427:SF7">
    <property type="entry name" value="GH15728P"/>
    <property type="match status" value="1"/>
</dbReference>
<dbReference type="EMBL" id="JAQQBS010000001">
    <property type="protein sequence ID" value="KAK0176328.1"/>
    <property type="molecule type" value="Genomic_DNA"/>
</dbReference>
<feature type="compositionally biased region" description="Basic and acidic residues" evidence="1">
    <location>
        <begin position="883"/>
        <end position="892"/>
    </location>
</feature>
<evidence type="ECO:0000256" key="1">
    <source>
        <dbReference type="SAM" id="MobiDB-lite"/>
    </source>
</evidence>
<feature type="region of interest" description="Disordered" evidence="1">
    <location>
        <begin position="2083"/>
        <end position="2141"/>
    </location>
</feature>
<feature type="region of interest" description="Disordered" evidence="1">
    <location>
        <begin position="1758"/>
        <end position="1778"/>
    </location>
</feature>
<dbReference type="Proteomes" id="UP001168990">
    <property type="component" value="Unassembled WGS sequence"/>
</dbReference>
<feature type="region of interest" description="Disordered" evidence="1">
    <location>
        <begin position="776"/>
        <end position="828"/>
    </location>
</feature>
<dbReference type="Pfam" id="PF00651">
    <property type="entry name" value="BTB"/>
    <property type="match status" value="1"/>
</dbReference>
<sequence length="2200" mass="246658">MHLMAKCTTGIDSIRQGYLDSARAWSCSNYYNHQSHCQSEIFQSETFKKRKRAEYRNNYSKNISTLEQNIIRVFEESLHSDLYIINGDNVLQTNCCILKTRSPHLYNVLEKYFKYNKNPIKCYLNTPAIFHQLRGFVRLLYYNLDVTTQEQRLIELFIANSEEKQLINEFVKNKKSCSIDDDDDYDDNVDVSPNTSEMADSGLETGSGSIHENTESENSATDIEESHVTDYVSTDDDFIRVSLTGDVEKTCNKNTMTTHPHNECSTKQITINNQKEGTETISSDVCACGASELKQPNQKRCIISNINDKTKTCEITNDDDDDDDDVIRYENEVLNDPFYESDSNDNEQSGSFVPTGSFEFIEPGNLSPSNASRQEFSNQSVDKNACSNSETRSMIVENLRYGLSQSNDLTLKKSSSSINNYYFIDASSLNDETEIAAMNATTEESMSDVSLPAYLENVSYIPTNSITDSNEQNNSFINHKSSLQSGHEKTAEFERELKLTEYLKPIVEPRKIKRVDSMTDEKIIEEKPSFEKESLVVEIKEADSGESNHPSPCIDNNKRVQRENNIECCIVDENLTDNLSNSRRSSLVRQNTFELESGGERLSYLQQEYERRQGNLVFKNSIPQYSGHRVDGDLSYDGTNYSSMPYFPTESRTHSRRDVNSSRYIFTDTIADSSKSLNQNYDNLNDDSNGIYPISKSASDKLLATGSETDDSSITDCNSLPATFDLPCDTSRKSTVKRSKRDELTPIISGGVSTNDYLKSIDSPSVRRKNELTPIVSGDSVSTNTVKTRSNRMSSSMTNNAWVVDMSDCGRGNSKSNNDSSSSSMSQSYSFSESANKSVNKIKSTDKPTSLGFFVNLNDIHCPKQQTSLHNSNTKNNKSNNNLDKEKNDQDMKQQSCEFFIDISKESTKMKKIPKKTESHSSKSCASGGSTDKKNIFSIFIDLNDQDKEKKSVDEEKSDRLPTHNSDETSRECGSKSSPQESRSIEKKPSVFMFIDSDSPVVRRRTLSTSKPIFQRHSWNMDKFSVQNNGHVKETTFRREHKRAHSVSIDPGLQKILQVKTDGSSCSLSQIGRATSLQSSVITREKEMTSSACTESFDYGIRDTPPNSHIELINDNLRSCVKRHELIHNDNMCSSTEASGDLKVSEDDRSDVWDKTATESTEGHTRKSETFDISSGSASGPSPGSDNQVFELGDYTNEPSTFTDRRQIEHPIPSKIAETHKSLTETIKKIECEFNKQEYNTDENYVDIPSDPMTQNKSEIKDSKEMASCSGFVRLSDLDKTPAKNETNESEDSGRPRSLSYRMSTSIPEMSWVESKLAVNRTHGPCQVRTLASRKFTSIMSTSLPAKHKSPIEEFANECEGEGIISESDLSSMQSSMGRSGADVSTEETETSSFANGKPYNRLGEDLLRMFLEEINPDVTIEINGRRIRAHKCILSSRCQYFAAILSGGWIESAGNVISLQGYSYSAVHFALCHIYSGENNIPESISIVELATLADMLCLEGLKEVIGYTIKVKYCHLFHKPCQICAVGVLECMPLAAAYGLDEVYRKSLRWITRHFVRIWPCKAFATLPRELMDKCYHQHIVHMSADNVLQTIMDCDKLLATLPNARWAEPVFKLVSNLLETALKFLSDNFSSVLSNDSFQALGGDLTWNISRLEDNVLGSADRLPPDQACKSYSKLYKMLASVRVDNPQLRPAWGPLFIDFLEKIQAHVEKCLVKEASRAARTTTWLKMDLELRRRIQELACLVILPHEMIKRPSRHSNFMKESKTPPSRSSASRSLDLRRVKMTITTQNDKVSKQITVQPPKKFIPKPKSDPLERKMPEIKQLATTESIRPKSWPNKLEVKSRYLEPRTKSVPKETVHQTLPERMMAQQRRKIMISSSDSSRTSSPAMKRANDKKPMVKMKLTVKKDVKALSSDSLTDTAGVKPTIKRDVASKSCGITRPESPSLKPKDTEIGLSTDSLVDTKKKPIIVKKTGKMDTSMSTDSLMNEVTTVAPKSSASNKISPTLGRPTAKSLALERSKKSSPPMNQKSPLTIARRPIRSVESSTAASRNRAAAINTYHGSPNLRRNLLEAAKTPDIPANKIANGVVPRVNTRQTSSGPSTSTSPAMRRDKKESTPLSSESPSKRSPKSNGVNRPNRVAQIVRKNISKSTEEKGKTKCHNNGDAVKQFTVGSRSGTFLKDEPTILKKSDMKTMQVMS</sequence>
<accession>A0AA39FV84</accession>
<feature type="compositionally biased region" description="Low complexity" evidence="1">
    <location>
        <begin position="791"/>
        <end position="800"/>
    </location>
</feature>